<dbReference type="AlphaFoldDB" id="A0A8R7U4T4"/>
<proteinExistence type="predicted"/>
<dbReference type="Gramene" id="TuG1812G0400001433.01.T03">
    <property type="protein sequence ID" value="TuG1812G0400001433.01.T03.cds380297"/>
    <property type="gene ID" value="TuG1812G0400001433.01"/>
</dbReference>
<accession>A0A8R7U4T4</accession>
<dbReference type="Proteomes" id="UP000015106">
    <property type="component" value="Chromosome 4"/>
</dbReference>
<protein>
    <submittedName>
        <fullName evidence="1">Uncharacterized protein</fullName>
    </submittedName>
</protein>
<reference evidence="1" key="3">
    <citation type="submission" date="2022-06" db="UniProtKB">
        <authorList>
            <consortium name="EnsemblPlants"/>
        </authorList>
    </citation>
    <scope>IDENTIFICATION</scope>
</reference>
<reference evidence="1" key="2">
    <citation type="submission" date="2018-03" db="EMBL/GenBank/DDBJ databases">
        <title>The Triticum urartu genome reveals the dynamic nature of wheat genome evolution.</title>
        <authorList>
            <person name="Ling H."/>
            <person name="Ma B."/>
            <person name="Shi X."/>
            <person name="Liu H."/>
            <person name="Dong L."/>
            <person name="Sun H."/>
            <person name="Cao Y."/>
            <person name="Gao Q."/>
            <person name="Zheng S."/>
            <person name="Li Y."/>
            <person name="Yu Y."/>
            <person name="Du H."/>
            <person name="Qi M."/>
            <person name="Li Y."/>
            <person name="Yu H."/>
            <person name="Cui Y."/>
            <person name="Wang N."/>
            <person name="Chen C."/>
            <person name="Wu H."/>
            <person name="Zhao Y."/>
            <person name="Zhang J."/>
            <person name="Li Y."/>
            <person name="Zhou W."/>
            <person name="Zhang B."/>
            <person name="Hu W."/>
            <person name="Eijk M."/>
            <person name="Tang J."/>
            <person name="Witsenboer H."/>
            <person name="Zhao S."/>
            <person name="Li Z."/>
            <person name="Zhang A."/>
            <person name="Wang D."/>
            <person name="Liang C."/>
        </authorList>
    </citation>
    <scope>NUCLEOTIDE SEQUENCE [LARGE SCALE GENOMIC DNA]</scope>
    <source>
        <strain evidence="1">cv. G1812</strain>
    </source>
</reference>
<keyword evidence="2" id="KW-1185">Reference proteome</keyword>
<evidence type="ECO:0000313" key="2">
    <source>
        <dbReference type="Proteomes" id="UP000015106"/>
    </source>
</evidence>
<dbReference type="EnsemblPlants" id="TuG1812G0400001433.01.T03">
    <property type="protein sequence ID" value="TuG1812G0400001433.01.T03.cds380297"/>
    <property type="gene ID" value="TuG1812G0400001433.01"/>
</dbReference>
<evidence type="ECO:0000313" key="1">
    <source>
        <dbReference type="EnsemblPlants" id="TuG1812G0400001433.01.T03.cds380297"/>
    </source>
</evidence>
<reference evidence="2" key="1">
    <citation type="journal article" date="2013" name="Nature">
        <title>Draft genome of the wheat A-genome progenitor Triticum urartu.</title>
        <authorList>
            <person name="Ling H.Q."/>
            <person name="Zhao S."/>
            <person name="Liu D."/>
            <person name="Wang J."/>
            <person name="Sun H."/>
            <person name="Zhang C."/>
            <person name="Fan H."/>
            <person name="Li D."/>
            <person name="Dong L."/>
            <person name="Tao Y."/>
            <person name="Gao C."/>
            <person name="Wu H."/>
            <person name="Li Y."/>
            <person name="Cui Y."/>
            <person name="Guo X."/>
            <person name="Zheng S."/>
            <person name="Wang B."/>
            <person name="Yu K."/>
            <person name="Liang Q."/>
            <person name="Yang W."/>
            <person name="Lou X."/>
            <person name="Chen J."/>
            <person name="Feng M."/>
            <person name="Jian J."/>
            <person name="Zhang X."/>
            <person name="Luo G."/>
            <person name="Jiang Y."/>
            <person name="Liu J."/>
            <person name="Wang Z."/>
            <person name="Sha Y."/>
            <person name="Zhang B."/>
            <person name="Wu H."/>
            <person name="Tang D."/>
            <person name="Shen Q."/>
            <person name="Xue P."/>
            <person name="Zou S."/>
            <person name="Wang X."/>
            <person name="Liu X."/>
            <person name="Wang F."/>
            <person name="Yang Y."/>
            <person name="An X."/>
            <person name="Dong Z."/>
            <person name="Zhang K."/>
            <person name="Zhang X."/>
            <person name="Luo M.C."/>
            <person name="Dvorak J."/>
            <person name="Tong Y."/>
            <person name="Wang J."/>
            <person name="Yang H."/>
            <person name="Li Z."/>
            <person name="Wang D."/>
            <person name="Zhang A."/>
            <person name="Wang J."/>
        </authorList>
    </citation>
    <scope>NUCLEOTIDE SEQUENCE</scope>
    <source>
        <strain evidence="2">cv. G1812</strain>
    </source>
</reference>
<name>A0A8R7U4T4_TRIUA</name>
<organism evidence="1 2">
    <name type="scientific">Triticum urartu</name>
    <name type="common">Red wild einkorn</name>
    <name type="synonym">Crithodium urartu</name>
    <dbReference type="NCBI Taxonomy" id="4572"/>
    <lineage>
        <taxon>Eukaryota</taxon>
        <taxon>Viridiplantae</taxon>
        <taxon>Streptophyta</taxon>
        <taxon>Embryophyta</taxon>
        <taxon>Tracheophyta</taxon>
        <taxon>Spermatophyta</taxon>
        <taxon>Magnoliopsida</taxon>
        <taxon>Liliopsida</taxon>
        <taxon>Poales</taxon>
        <taxon>Poaceae</taxon>
        <taxon>BOP clade</taxon>
        <taxon>Pooideae</taxon>
        <taxon>Triticodae</taxon>
        <taxon>Triticeae</taxon>
        <taxon>Triticinae</taxon>
        <taxon>Triticum</taxon>
    </lineage>
</organism>
<sequence>MVNNQICGQRQIVHRKGWCLGYIYTKEETFFCTEPNYMM</sequence>